<name>A0ABN2KFL7_9MICC</name>
<keyword evidence="4" id="KW-1185">Reference proteome</keyword>
<evidence type="ECO:0000256" key="1">
    <source>
        <dbReference type="SAM" id="MobiDB-lite"/>
    </source>
</evidence>
<feature type="region of interest" description="Disordered" evidence="1">
    <location>
        <begin position="65"/>
        <end position="84"/>
    </location>
</feature>
<organism evidence="3 4">
    <name type="scientific">Kocuria aegyptia</name>
    <dbReference type="NCBI Taxonomy" id="330943"/>
    <lineage>
        <taxon>Bacteria</taxon>
        <taxon>Bacillati</taxon>
        <taxon>Actinomycetota</taxon>
        <taxon>Actinomycetes</taxon>
        <taxon>Micrococcales</taxon>
        <taxon>Micrococcaceae</taxon>
        <taxon>Kocuria</taxon>
    </lineage>
</organism>
<reference evidence="3 4" key="1">
    <citation type="journal article" date="2019" name="Int. J. Syst. Evol. Microbiol.">
        <title>The Global Catalogue of Microorganisms (GCM) 10K type strain sequencing project: providing services to taxonomists for standard genome sequencing and annotation.</title>
        <authorList>
            <consortium name="The Broad Institute Genomics Platform"/>
            <consortium name="The Broad Institute Genome Sequencing Center for Infectious Disease"/>
            <person name="Wu L."/>
            <person name="Ma J."/>
        </authorList>
    </citation>
    <scope>NUCLEOTIDE SEQUENCE [LARGE SCALE GENOMIC DNA]</scope>
    <source>
        <strain evidence="3 4">JCM 14735</strain>
    </source>
</reference>
<dbReference type="Proteomes" id="UP001501204">
    <property type="component" value="Unassembled WGS sequence"/>
</dbReference>
<dbReference type="Gene3D" id="3.40.50.1390">
    <property type="entry name" value="Resolvase, N-terminal catalytic domain"/>
    <property type="match status" value="1"/>
</dbReference>
<dbReference type="InterPro" id="IPR036162">
    <property type="entry name" value="Resolvase-like_N_sf"/>
</dbReference>
<evidence type="ECO:0000313" key="3">
    <source>
        <dbReference type="EMBL" id="GAA1753799.1"/>
    </source>
</evidence>
<dbReference type="InterPro" id="IPR006119">
    <property type="entry name" value="Resolv_N"/>
</dbReference>
<feature type="domain" description="Resolvase/invertase-type recombinase catalytic" evidence="2">
    <location>
        <begin position="1"/>
        <end position="74"/>
    </location>
</feature>
<evidence type="ECO:0000259" key="2">
    <source>
        <dbReference type="PROSITE" id="PS51736"/>
    </source>
</evidence>
<evidence type="ECO:0000313" key="4">
    <source>
        <dbReference type="Proteomes" id="UP001501204"/>
    </source>
</evidence>
<feature type="compositionally biased region" description="Basic and acidic residues" evidence="1">
    <location>
        <begin position="65"/>
        <end position="79"/>
    </location>
</feature>
<protein>
    <recommendedName>
        <fullName evidence="2">Resolvase/invertase-type recombinase catalytic domain-containing protein</fullName>
    </recommendedName>
</protein>
<accession>A0ABN2KFL7</accession>
<dbReference type="EMBL" id="BAAAOA010000014">
    <property type="protein sequence ID" value="GAA1753799.1"/>
    <property type="molecule type" value="Genomic_DNA"/>
</dbReference>
<dbReference type="PROSITE" id="PS51736">
    <property type="entry name" value="RECOMBINASES_3"/>
    <property type="match status" value="1"/>
</dbReference>
<proteinExistence type="predicted"/>
<gene>
    <name evidence="3" type="ORF">GCM10009767_11000</name>
</gene>
<feature type="region of interest" description="Disordered" evidence="1">
    <location>
        <begin position="96"/>
        <end position="163"/>
    </location>
</feature>
<comment type="caution">
    <text evidence="3">The sequence shown here is derived from an EMBL/GenBank/DDBJ whole genome shotgun (WGS) entry which is preliminary data.</text>
</comment>
<sequence>MRASQSMQNMLAFSEQLRSRGLRLRVLDLGVVDVGTHTSMGSMVFTVKAALAQMELEIKRERVTDSVAKRRAAGKDLGGRRPTFTDSQIRAAVRLIDAGGGHPGRPRPRDVPGDPVPADPGAAAAENLRPSRPGADDADIAPSLPRPFRPLLTPGQSPLLGRS</sequence>
<dbReference type="SUPFAM" id="SSF53041">
    <property type="entry name" value="Resolvase-like"/>
    <property type="match status" value="1"/>
</dbReference>
<dbReference type="Pfam" id="PF00239">
    <property type="entry name" value="Resolvase"/>
    <property type="match status" value="1"/>
</dbReference>